<dbReference type="SUPFAM" id="SSF53743">
    <property type="entry name" value="FucI/AraA N-terminal and middle domains"/>
    <property type="match status" value="1"/>
</dbReference>
<dbReference type="InterPro" id="IPR012888">
    <property type="entry name" value="Fucose_iso_N1"/>
</dbReference>
<accession>A0A523WCI8</accession>
<dbReference type="GO" id="GO:0008736">
    <property type="term" value="F:L-fucose isomerase activity"/>
    <property type="evidence" value="ECO:0007669"/>
    <property type="project" value="InterPro"/>
</dbReference>
<comment type="caution">
    <text evidence="4">The sequence shown here is derived from an EMBL/GenBank/DDBJ whole genome shotgun (WGS) entry which is preliminary data.</text>
</comment>
<keyword evidence="2" id="KW-0119">Carbohydrate metabolism</keyword>
<feature type="non-terminal residue" evidence="4">
    <location>
        <position position="314"/>
    </location>
</feature>
<evidence type="ECO:0000256" key="2">
    <source>
        <dbReference type="ARBA" id="ARBA00023277"/>
    </source>
</evidence>
<keyword evidence="1 4" id="KW-0413">Isomerase</keyword>
<dbReference type="Proteomes" id="UP000319130">
    <property type="component" value="Unassembled WGS sequence"/>
</dbReference>
<dbReference type="GO" id="GO:0006004">
    <property type="term" value="P:fucose metabolic process"/>
    <property type="evidence" value="ECO:0007669"/>
    <property type="project" value="InterPro"/>
</dbReference>
<reference evidence="4 5" key="1">
    <citation type="submission" date="2019-03" db="EMBL/GenBank/DDBJ databases">
        <title>Metabolic potential of uncultured bacteria and archaea associated with petroleum seepage in deep-sea sediments.</title>
        <authorList>
            <person name="Dong X."/>
            <person name="Hubert C."/>
        </authorList>
    </citation>
    <scope>NUCLEOTIDE SEQUENCE [LARGE SCALE GENOMIC DNA]</scope>
    <source>
        <strain evidence="4">E29_bin52</strain>
    </source>
</reference>
<dbReference type="EMBL" id="SOIZ01000033">
    <property type="protein sequence ID" value="TET64743.1"/>
    <property type="molecule type" value="Genomic_DNA"/>
</dbReference>
<evidence type="ECO:0000313" key="5">
    <source>
        <dbReference type="Proteomes" id="UP000319130"/>
    </source>
</evidence>
<protein>
    <submittedName>
        <fullName evidence="4">Fucose isomerase</fullName>
    </submittedName>
</protein>
<gene>
    <name evidence="4" type="ORF">E3J48_00665</name>
</gene>
<dbReference type="Pfam" id="PF07881">
    <property type="entry name" value="Fucose_iso_N1"/>
    <property type="match status" value="1"/>
</dbReference>
<evidence type="ECO:0000259" key="3">
    <source>
        <dbReference type="Pfam" id="PF07881"/>
    </source>
</evidence>
<organism evidence="4 5">
    <name type="scientific">Aerophobetes bacterium</name>
    <dbReference type="NCBI Taxonomy" id="2030807"/>
    <lineage>
        <taxon>Bacteria</taxon>
        <taxon>Candidatus Aerophobota</taxon>
    </lineage>
</organism>
<dbReference type="AlphaFoldDB" id="A0A523WCI8"/>
<dbReference type="GO" id="GO:0005737">
    <property type="term" value="C:cytoplasm"/>
    <property type="evidence" value="ECO:0007669"/>
    <property type="project" value="InterPro"/>
</dbReference>
<proteinExistence type="predicted"/>
<feature type="domain" description="L-fucose isomerase N-terminal-1" evidence="3">
    <location>
        <begin position="6"/>
        <end position="169"/>
    </location>
</feature>
<evidence type="ECO:0000313" key="4">
    <source>
        <dbReference type="EMBL" id="TET64743.1"/>
    </source>
</evidence>
<name>A0A523WCI8_UNCAE</name>
<dbReference type="InterPro" id="IPR009015">
    <property type="entry name" value="Fucose_isomerase_N/cen_sf"/>
</dbReference>
<evidence type="ECO:0000256" key="1">
    <source>
        <dbReference type="ARBA" id="ARBA00023235"/>
    </source>
</evidence>
<sequence length="314" mass="36054">MSITNHKVGIITFTDDRKRIFSQERERYLRSKQDELAELLKENGFIPVDPLKEIRKSSKGWYGIRFNSEVRQCAQILNQAGIECLIIGTWHWSPPQLVLDLVNLTNVPLLLVAEDNTDWAGSVFTSAVGATLLEWGVNRHALTHERSFLSDKVSIIKWVRGVCAAKQMRKSAAILWGGSYAVKMELLQDDIPRLKTFLIRDILSEGQYILIKRSQEILRQKPDRINSFIHWLKKNGTRILYDDKMLNEEILRIQLAYVLAARDRLEELEDEEITGVSIKCQPEIYEEFGVIGCTLPAFLPFSEDSEGKRPIIPT</sequence>